<evidence type="ECO:0000256" key="1">
    <source>
        <dbReference type="SAM" id="MobiDB-lite"/>
    </source>
</evidence>
<feature type="region of interest" description="Disordered" evidence="1">
    <location>
        <begin position="1"/>
        <end position="44"/>
    </location>
</feature>
<organism evidence="2 3">
    <name type="scientific">Rasamsonia emersonii (strain ATCC 16479 / CBS 393.64 / IMI 116815)</name>
    <dbReference type="NCBI Taxonomy" id="1408163"/>
    <lineage>
        <taxon>Eukaryota</taxon>
        <taxon>Fungi</taxon>
        <taxon>Dikarya</taxon>
        <taxon>Ascomycota</taxon>
        <taxon>Pezizomycotina</taxon>
        <taxon>Eurotiomycetes</taxon>
        <taxon>Eurotiomycetidae</taxon>
        <taxon>Eurotiales</taxon>
        <taxon>Trichocomaceae</taxon>
        <taxon>Rasamsonia</taxon>
    </lineage>
</organism>
<dbReference type="PANTHER" id="PTHR43591:SF31">
    <property type="entry name" value="LAEA-LIKE, PUTATIVE (AFU_ORTHOLOGUE AFUA_8G01930)-RELATED"/>
    <property type="match status" value="1"/>
</dbReference>
<keyword evidence="3" id="KW-1185">Reference proteome</keyword>
<accession>A0A0F4YSZ8</accession>
<dbReference type="STRING" id="1408163.A0A0F4YSZ8"/>
<dbReference type="EMBL" id="LASV01000235">
    <property type="protein sequence ID" value="KKA20748.1"/>
    <property type="molecule type" value="Genomic_DNA"/>
</dbReference>
<feature type="compositionally biased region" description="Low complexity" evidence="1">
    <location>
        <begin position="35"/>
        <end position="44"/>
    </location>
</feature>
<gene>
    <name evidence="2" type="ORF">T310_5226</name>
</gene>
<evidence type="ECO:0000313" key="2">
    <source>
        <dbReference type="EMBL" id="KKA20748.1"/>
    </source>
</evidence>
<reference evidence="2 3" key="1">
    <citation type="submission" date="2015-04" db="EMBL/GenBank/DDBJ databases">
        <authorList>
            <person name="Heijne W.H."/>
            <person name="Fedorova N.D."/>
            <person name="Nierman W.C."/>
            <person name="Vollebregt A.W."/>
            <person name="Zhao Z."/>
            <person name="Wu L."/>
            <person name="Kumar M."/>
            <person name="Stam H."/>
            <person name="van den Berg M.A."/>
            <person name="Pel H.J."/>
        </authorList>
    </citation>
    <scope>NUCLEOTIDE SEQUENCE [LARGE SCALE GENOMIC DNA]</scope>
    <source>
        <strain evidence="2 3">CBS 393.64</strain>
    </source>
</reference>
<dbReference type="GeneID" id="25317571"/>
<dbReference type="Pfam" id="PF13489">
    <property type="entry name" value="Methyltransf_23"/>
    <property type="match status" value="1"/>
</dbReference>
<dbReference type="PANTHER" id="PTHR43591">
    <property type="entry name" value="METHYLTRANSFERASE"/>
    <property type="match status" value="1"/>
</dbReference>
<dbReference type="Gene3D" id="3.40.50.150">
    <property type="entry name" value="Vaccinia Virus protein VP39"/>
    <property type="match status" value="1"/>
</dbReference>
<proteinExistence type="predicted"/>
<dbReference type="SUPFAM" id="SSF53335">
    <property type="entry name" value="S-adenosyl-L-methionine-dependent methyltransferases"/>
    <property type="match status" value="1"/>
</dbReference>
<comment type="caution">
    <text evidence="2">The sequence shown here is derived from an EMBL/GenBank/DDBJ whole genome shotgun (WGS) entry which is preliminary data.</text>
</comment>
<dbReference type="OrthoDB" id="2013972at2759"/>
<keyword evidence="2" id="KW-0808">Transferase</keyword>
<dbReference type="GO" id="GO:0032259">
    <property type="term" value="P:methylation"/>
    <property type="evidence" value="ECO:0007669"/>
    <property type="project" value="UniProtKB-KW"/>
</dbReference>
<dbReference type="RefSeq" id="XP_013327360.1">
    <property type="nucleotide sequence ID" value="XM_013471906.1"/>
</dbReference>
<dbReference type="CDD" id="cd02440">
    <property type="entry name" value="AdoMet_MTases"/>
    <property type="match status" value="1"/>
</dbReference>
<protein>
    <submittedName>
        <fullName evidence="2">TAM domain methyltransferase</fullName>
    </submittedName>
</protein>
<evidence type="ECO:0000313" key="3">
    <source>
        <dbReference type="Proteomes" id="UP000053958"/>
    </source>
</evidence>
<dbReference type="InterPro" id="IPR029063">
    <property type="entry name" value="SAM-dependent_MTases_sf"/>
</dbReference>
<keyword evidence="2" id="KW-0489">Methyltransferase</keyword>
<dbReference type="AlphaFoldDB" id="A0A0F4YSZ8"/>
<dbReference type="Proteomes" id="UP000053958">
    <property type="component" value="Unassembled WGS sequence"/>
</dbReference>
<name>A0A0F4YSZ8_RASE3</name>
<sequence>MDKYRVDMASTPPTGTHLEVDENSLSDSDSAFDGSDVTSSTTSLSSSVTNYHFGSEYIKVTSRTDAAIMHTTKENICCPISARPQRVLDLGTGTGIWAIDFAEHGSEPYTTFMPLTYSRVPPNCSFEIDDFENEWAYARRFDFIHGRELMGSVADYDHLFREAFRHLDPEGYFEMQTADPRFFSDDGTLEKAENANLWVRLLHEASEKLGRRMDQVGTWERTMKEAGFIDIKTKIYKLPVGTWPEDPKLKKIGQFQLAQLDEAIDSYTPALLSRAFGWNGLEMEVLRAKVKTEVKDSSIHLYQNVHIVYGKKPSVLSSQ</sequence>
<dbReference type="GO" id="GO:0008168">
    <property type="term" value="F:methyltransferase activity"/>
    <property type="evidence" value="ECO:0007669"/>
    <property type="project" value="UniProtKB-KW"/>
</dbReference>